<gene>
    <name evidence="1" type="ORF">GCM10023208_21520</name>
</gene>
<keyword evidence="2" id="KW-1185">Reference proteome</keyword>
<evidence type="ECO:0000313" key="2">
    <source>
        <dbReference type="Proteomes" id="UP001500518"/>
    </source>
</evidence>
<sequence>MILALSPDFEGFSVEKLHEAITCPECEVAFIVALPVQFRRIDVGNPDPLAIDDEAVAIVHASNPDAISWADSEGK</sequence>
<reference evidence="2" key="1">
    <citation type="journal article" date="2019" name="Int. J. Syst. Evol. Microbiol.">
        <title>The Global Catalogue of Microorganisms (GCM) 10K type strain sequencing project: providing services to taxonomists for standard genome sequencing and annotation.</title>
        <authorList>
            <consortium name="The Broad Institute Genomics Platform"/>
            <consortium name="The Broad Institute Genome Sequencing Center for Infectious Disease"/>
            <person name="Wu L."/>
            <person name="Ma J."/>
        </authorList>
    </citation>
    <scope>NUCLEOTIDE SEQUENCE [LARGE SCALE GENOMIC DNA]</scope>
    <source>
        <strain evidence="2">JCM 18014</strain>
    </source>
</reference>
<evidence type="ECO:0000313" key="1">
    <source>
        <dbReference type="EMBL" id="GAA5056709.1"/>
    </source>
</evidence>
<dbReference type="Proteomes" id="UP001500518">
    <property type="component" value="Unassembled WGS sequence"/>
</dbReference>
<accession>A0ABP9KH31</accession>
<comment type="caution">
    <text evidence="1">The sequence shown here is derived from an EMBL/GenBank/DDBJ whole genome shotgun (WGS) entry which is preliminary data.</text>
</comment>
<proteinExistence type="predicted"/>
<protein>
    <submittedName>
        <fullName evidence="1">Uncharacterized protein</fullName>
    </submittedName>
</protein>
<dbReference type="EMBL" id="BAABHV010000016">
    <property type="protein sequence ID" value="GAA5056709.1"/>
    <property type="molecule type" value="Genomic_DNA"/>
</dbReference>
<organism evidence="1 2">
    <name type="scientific">Erythrobacter westpacificensis</name>
    <dbReference type="NCBI Taxonomy" id="1055231"/>
    <lineage>
        <taxon>Bacteria</taxon>
        <taxon>Pseudomonadati</taxon>
        <taxon>Pseudomonadota</taxon>
        <taxon>Alphaproteobacteria</taxon>
        <taxon>Sphingomonadales</taxon>
        <taxon>Erythrobacteraceae</taxon>
        <taxon>Erythrobacter/Porphyrobacter group</taxon>
        <taxon>Erythrobacter</taxon>
    </lineage>
</organism>
<name>A0ABP9KH31_9SPHN</name>